<keyword evidence="2" id="KW-0472">Membrane</keyword>
<evidence type="ECO:0000313" key="3">
    <source>
        <dbReference type="EMBL" id="TQM77489.1"/>
    </source>
</evidence>
<organism evidence="3 4">
    <name type="scientific">Thermopolyspora flexuosa</name>
    <dbReference type="NCBI Taxonomy" id="103836"/>
    <lineage>
        <taxon>Bacteria</taxon>
        <taxon>Bacillati</taxon>
        <taxon>Actinomycetota</taxon>
        <taxon>Actinomycetes</taxon>
        <taxon>Streptosporangiales</taxon>
        <taxon>Streptosporangiaceae</taxon>
        <taxon>Thermopolyspora</taxon>
    </lineage>
</organism>
<dbReference type="RefSeq" id="WP_142261206.1">
    <property type="nucleotide sequence ID" value="NZ_BMPV01000002.1"/>
</dbReference>
<dbReference type="EMBL" id="VFPQ01000001">
    <property type="protein sequence ID" value="TQM77489.1"/>
    <property type="molecule type" value="Genomic_DNA"/>
</dbReference>
<name>A0A543J3T3_9ACTN</name>
<dbReference type="OrthoDB" id="5189092at2"/>
<dbReference type="AlphaFoldDB" id="A0A543J3T3"/>
<evidence type="ECO:0000256" key="2">
    <source>
        <dbReference type="SAM" id="Phobius"/>
    </source>
</evidence>
<feature type="region of interest" description="Disordered" evidence="1">
    <location>
        <begin position="45"/>
        <end position="91"/>
    </location>
</feature>
<proteinExistence type="predicted"/>
<evidence type="ECO:0000313" key="4">
    <source>
        <dbReference type="Proteomes" id="UP000319213"/>
    </source>
</evidence>
<protein>
    <submittedName>
        <fullName evidence="3">Uncharacterized protein</fullName>
    </submittedName>
</protein>
<feature type="compositionally biased region" description="Low complexity" evidence="1">
    <location>
        <begin position="45"/>
        <end position="78"/>
    </location>
</feature>
<feature type="transmembrane region" description="Helical" evidence="2">
    <location>
        <begin position="23"/>
        <end position="41"/>
    </location>
</feature>
<keyword evidence="2" id="KW-1133">Transmembrane helix</keyword>
<reference evidence="3 4" key="1">
    <citation type="submission" date="2019-06" db="EMBL/GenBank/DDBJ databases">
        <title>Sequencing the genomes of 1000 actinobacteria strains.</title>
        <authorList>
            <person name="Klenk H.-P."/>
        </authorList>
    </citation>
    <scope>NUCLEOTIDE SEQUENCE [LARGE SCALE GENOMIC DNA]</scope>
    <source>
        <strain evidence="3 4">DSM 43186</strain>
    </source>
</reference>
<evidence type="ECO:0000256" key="1">
    <source>
        <dbReference type="SAM" id="MobiDB-lite"/>
    </source>
</evidence>
<keyword evidence="4" id="KW-1185">Reference proteome</keyword>
<gene>
    <name evidence="3" type="ORF">FHX40_4254</name>
</gene>
<accession>A0A543J3T3</accession>
<sequence length="219" mass="23068">MDPDTYRGDAGLPDPDVYWRRRVSVLTALLIVVAAVVWACTRTSGESAEAGPGSATAGPSALVASPAAGGAPDGVAGPSPTPRAERRSGDARCAEEDIVVHLEGLQEVYPPGVRPRFVVMLVNTGEEPCVLDVGPRALDLRITSGSDRVWSSADCVGGEEATKLHRLERGVPFVRSISWNRHRSGRDCSASHPEAKAGTYVATAVAGSLTSEKTVFHLR</sequence>
<keyword evidence="2" id="KW-0812">Transmembrane</keyword>
<dbReference type="Proteomes" id="UP000319213">
    <property type="component" value="Unassembled WGS sequence"/>
</dbReference>
<comment type="caution">
    <text evidence="3">The sequence shown here is derived from an EMBL/GenBank/DDBJ whole genome shotgun (WGS) entry which is preliminary data.</text>
</comment>